<evidence type="ECO:0000256" key="1">
    <source>
        <dbReference type="ARBA" id="ARBA00022723"/>
    </source>
</evidence>
<evidence type="ECO:0000259" key="4">
    <source>
        <dbReference type="PROSITE" id="PS51379"/>
    </source>
</evidence>
<dbReference type="PROSITE" id="PS00198">
    <property type="entry name" value="4FE4S_FER_1"/>
    <property type="match status" value="2"/>
</dbReference>
<keyword evidence="2" id="KW-0408">Iron</keyword>
<dbReference type="GO" id="GO:0046872">
    <property type="term" value="F:metal ion binding"/>
    <property type="evidence" value="ECO:0007669"/>
    <property type="project" value="UniProtKB-KW"/>
</dbReference>
<dbReference type="InterPro" id="IPR017896">
    <property type="entry name" value="4Fe4S_Fe-S-bd"/>
</dbReference>
<dbReference type="Pfam" id="PF00037">
    <property type="entry name" value="Fer4"/>
    <property type="match status" value="1"/>
</dbReference>
<evidence type="ECO:0000256" key="2">
    <source>
        <dbReference type="ARBA" id="ARBA00023004"/>
    </source>
</evidence>
<organism evidence="5 6">
    <name type="scientific">Candidatus Tanganyikabacteria bacterium</name>
    <dbReference type="NCBI Taxonomy" id="2961651"/>
    <lineage>
        <taxon>Bacteria</taxon>
        <taxon>Bacillati</taxon>
        <taxon>Candidatus Sericytochromatia</taxon>
        <taxon>Candidatus Tanganyikabacteria</taxon>
    </lineage>
</organism>
<keyword evidence="3" id="KW-0411">Iron-sulfur</keyword>
<dbReference type="InterPro" id="IPR017900">
    <property type="entry name" value="4Fe4S_Fe_S_CS"/>
</dbReference>
<dbReference type="PROSITE" id="PS51379">
    <property type="entry name" value="4FE4S_FER_2"/>
    <property type="match status" value="2"/>
</dbReference>
<dbReference type="Pfam" id="PF13187">
    <property type="entry name" value="Fer4_9"/>
    <property type="match status" value="1"/>
</dbReference>
<reference evidence="5 6" key="1">
    <citation type="submission" date="2019-03" db="EMBL/GenBank/DDBJ databases">
        <title>Lake Tanganyika Metagenome-Assembled Genomes (MAGs).</title>
        <authorList>
            <person name="Tran P."/>
        </authorList>
    </citation>
    <scope>NUCLEOTIDE SEQUENCE [LARGE SCALE GENOMIC DNA]</scope>
    <source>
        <strain evidence="5">K_DeepCast_65m_m2_236</strain>
    </source>
</reference>
<dbReference type="EMBL" id="VGJX01000790">
    <property type="protein sequence ID" value="MBM3275943.1"/>
    <property type="molecule type" value="Genomic_DNA"/>
</dbReference>
<dbReference type="GO" id="GO:0051536">
    <property type="term" value="F:iron-sulfur cluster binding"/>
    <property type="evidence" value="ECO:0007669"/>
    <property type="project" value="UniProtKB-KW"/>
</dbReference>
<gene>
    <name evidence="5" type="ORF">FJZ00_12380</name>
</gene>
<feature type="domain" description="4Fe-4S ferredoxin-type" evidence="4">
    <location>
        <begin position="175"/>
        <end position="206"/>
    </location>
</feature>
<feature type="domain" description="4Fe-4S ferredoxin-type" evidence="4">
    <location>
        <begin position="62"/>
        <end position="90"/>
    </location>
</feature>
<sequence>MPMVPPPEPPGPARRDLIVGGFKAFTELAMRTAGAYLAGYEEALPPPRPAVRTRIRPPGAVAEPAFRAACTSCGDCTAACPYDAIKPAEDGLPWLWDPAAHPCYMCDGFPCIGACATGALIYTDRRLRTIGVADIAADRCLAYQGEACTACKDACRDARAIRLELPPPDAVNRADLPVVDPKRCTGCGICVGRCPAPEPAIVLRLGE</sequence>
<evidence type="ECO:0000256" key="3">
    <source>
        <dbReference type="ARBA" id="ARBA00023014"/>
    </source>
</evidence>
<accession>A0A938BP15</accession>
<dbReference type="AlphaFoldDB" id="A0A938BP15"/>
<protein>
    <submittedName>
        <fullName evidence="5">4Fe-4S binding protein</fullName>
    </submittedName>
</protein>
<proteinExistence type="predicted"/>
<keyword evidence="1" id="KW-0479">Metal-binding</keyword>
<name>A0A938BP15_9BACT</name>
<dbReference type="Proteomes" id="UP000703893">
    <property type="component" value="Unassembled WGS sequence"/>
</dbReference>
<evidence type="ECO:0000313" key="5">
    <source>
        <dbReference type="EMBL" id="MBM3275943.1"/>
    </source>
</evidence>
<comment type="caution">
    <text evidence="5">The sequence shown here is derived from an EMBL/GenBank/DDBJ whole genome shotgun (WGS) entry which is preliminary data.</text>
</comment>
<dbReference type="Gene3D" id="3.30.70.20">
    <property type="match status" value="2"/>
</dbReference>
<evidence type="ECO:0000313" key="6">
    <source>
        <dbReference type="Proteomes" id="UP000703893"/>
    </source>
</evidence>
<dbReference type="SUPFAM" id="SSF54862">
    <property type="entry name" value="4Fe-4S ferredoxins"/>
    <property type="match status" value="1"/>
</dbReference>